<dbReference type="AlphaFoldDB" id="A0A9W6X517"/>
<reference evidence="1" key="1">
    <citation type="submission" date="2023-04" db="EMBL/GenBank/DDBJ databases">
        <title>Phytophthora fragariaefolia NBRC 109709.</title>
        <authorList>
            <person name="Ichikawa N."/>
            <person name="Sato H."/>
            <person name="Tonouchi N."/>
        </authorList>
    </citation>
    <scope>NUCLEOTIDE SEQUENCE</scope>
    <source>
        <strain evidence="1">NBRC 109709</strain>
    </source>
</reference>
<accession>A0A9W6X517</accession>
<organism evidence="1 2">
    <name type="scientific">Phytophthora fragariaefolia</name>
    <dbReference type="NCBI Taxonomy" id="1490495"/>
    <lineage>
        <taxon>Eukaryota</taxon>
        <taxon>Sar</taxon>
        <taxon>Stramenopiles</taxon>
        <taxon>Oomycota</taxon>
        <taxon>Peronosporomycetes</taxon>
        <taxon>Peronosporales</taxon>
        <taxon>Peronosporaceae</taxon>
        <taxon>Phytophthora</taxon>
    </lineage>
</organism>
<name>A0A9W6X517_9STRA</name>
<comment type="caution">
    <text evidence="1">The sequence shown here is derived from an EMBL/GenBank/DDBJ whole genome shotgun (WGS) entry which is preliminary data.</text>
</comment>
<protein>
    <submittedName>
        <fullName evidence="1">Unnamed protein product</fullName>
    </submittedName>
</protein>
<gene>
    <name evidence="1" type="ORF">Pfra01_000689600</name>
</gene>
<dbReference type="EMBL" id="BSXT01000604">
    <property type="protein sequence ID" value="GMF30801.1"/>
    <property type="molecule type" value="Genomic_DNA"/>
</dbReference>
<evidence type="ECO:0000313" key="1">
    <source>
        <dbReference type="EMBL" id="GMF30801.1"/>
    </source>
</evidence>
<proteinExistence type="predicted"/>
<sequence>MAAEIVHRWQGFNIILVRISLGQRLADFDADLEAAAAVAASARISDAGRSYNAANYARIMWRGMPTWGWVVDEKLQCVL</sequence>
<evidence type="ECO:0000313" key="2">
    <source>
        <dbReference type="Proteomes" id="UP001165121"/>
    </source>
</evidence>
<dbReference type="Proteomes" id="UP001165121">
    <property type="component" value="Unassembled WGS sequence"/>
</dbReference>
<keyword evidence="2" id="KW-1185">Reference proteome</keyword>